<comment type="caution">
    <text evidence="2">The sequence shown here is derived from an EMBL/GenBank/DDBJ whole genome shotgun (WGS) entry which is preliminary data.</text>
</comment>
<feature type="region of interest" description="Disordered" evidence="1">
    <location>
        <begin position="1"/>
        <end position="91"/>
    </location>
</feature>
<accession>A0ABV6EWR5</accession>
<dbReference type="InterPro" id="IPR009642">
    <property type="entry name" value="DUF1236"/>
</dbReference>
<name>A0ABV6EWR5_9BRAD</name>
<dbReference type="RefSeq" id="WP_378390887.1">
    <property type="nucleotide sequence ID" value="NZ_JBHLWM010000008.1"/>
</dbReference>
<protein>
    <submittedName>
        <fullName evidence="2">DUF1236 domain-containing protein</fullName>
    </submittedName>
</protein>
<feature type="compositionally biased region" description="Low complexity" evidence="1">
    <location>
        <begin position="10"/>
        <end position="20"/>
    </location>
</feature>
<evidence type="ECO:0000313" key="2">
    <source>
        <dbReference type="EMBL" id="MFC0242679.1"/>
    </source>
</evidence>
<dbReference type="Gene3D" id="3.10.450.160">
    <property type="entry name" value="inner membrane protein cigr"/>
    <property type="match status" value="1"/>
</dbReference>
<evidence type="ECO:0000256" key="1">
    <source>
        <dbReference type="SAM" id="MobiDB-lite"/>
    </source>
</evidence>
<dbReference type="EMBL" id="JBHLWM010000008">
    <property type="protein sequence ID" value="MFC0242679.1"/>
    <property type="molecule type" value="Genomic_DNA"/>
</dbReference>
<gene>
    <name evidence="2" type="ORF">ACFFJ6_19460</name>
</gene>
<sequence length="169" mass="18513">MNRSEGTGPGAADRAPGGAANQQRAQDGAAKGSMSSDNGRAGKDMKAEDRGARDMDRKAGNEREQMNRNAEGQRDRTTTGQAGAGAKLSTEQRTKITTVIKNQRIEPQTNVNFSISVGTRVPRDVRFHPLPTEIVTIYPEWRGYEFFLVRDEIIVVDPRTLEIVAVLDA</sequence>
<reference evidence="2 3" key="1">
    <citation type="submission" date="2024-09" db="EMBL/GenBank/DDBJ databases">
        <authorList>
            <person name="Sun Q."/>
            <person name="Mori K."/>
        </authorList>
    </citation>
    <scope>NUCLEOTIDE SEQUENCE [LARGE SCALE GENOMIC DNA]</scope>
    <source>
        <strain evidence="2 3">KCTC 23279</strain>
    </source>
</reference>
<keyword evidence="3" id="KW-1185">Reference proteome</keyword>
<feature type="compositionally biased region" description="Basic and acidic residues" evidence="1">
    <location>
        <begin position="40"/>
        <end position="77"/>
    </location>
</feature>
<dbReference type="Proteomes" id="UP001589775">
    <property type="component" value="Unassembled WGS sequence"/>
</dbReference>
<dbReference type="Pfam" id="PF06823">
    <property type="entry name" value="DUF1236"/>
    <property type="match status" value="1"/>
</dbReference>
<evidence type="ECO:0000313" key="3">
    <source>
        <dbReference type="Proteomes" id="UP001589775"/>
    </source>
</evidence>
<organism evidence="2 3">
    <name type="scientific">Rhodopseudomonas telluris</name>
    <dbReference type="NCBI Taxonomy" id="644215"/>
    <lineage>
        <taxon>Bacteria</taxon>
        <taxon>Pseudomonadati</taxon>
        <taxon>Pseudomonadota</taxon>
        <taxon>Alphaproteobacteria</taxon>
        <taxon>Hyphomicrobiales</taxon>
        <taxon>Nitrobacteraceae</taxon>
        <taxon>Rhodopseudomonas</taxon>
    </lineage>
</organism>
<proteinExistence type="predicted"/>